<dbReference type="OrthoDB" id="5837262at2759"/>
<reference evidence="1" key="1">
    <citation type="submission" date="2012-04" db="EMBL/GenBank/DDBJ databases">
        <title>The Genome Sequence of Loa loa.</title>
        <authorList>
            <consortium name="The Broad Institute Genome Sequencing Platform"/>
            <consortium name="Broad Institute Genome Sequencing Center for Infectious Disease"/>
            <person name="Nutman T.B."/>
            <person name="Fink D.L."/>
            <person name="Russ C."/>
            <person name="Young S."/>
            <person name="Zeng Q."/>
            <person name="Gargeya S."/>
            <person name="Alvarado L."/>
            <person name="Berlin A."/>
            <person name="Chapman S.B."/>
            <person name="Chen Z."/>
            <person name="Freedman E."/>
            <person name="Gellesch M."/>
            <person name="Goldberg J."/>
            <person name="Griggs A."/>
            <person name="Gujja S."/>
            <person name="Heilman E.R."/>
            <person name="Heiman D."/>
            <person name="Howarth C."/>
            <person name="Mehta T."/>
            <person name="Neiman D."/>
            <person name="Pearson M."/>
            <person name="Roberts A."/>
            <person name="Saif S."/>
            <person name="Shea T."/>
            <person name="Shenoy N."/>
            <person name="Sisk P."/>
            <person name="Stolte C."/>
            <person name="Sykes S."/>
            <person name="White J."/>
            <person name="Yandava C."/>
            <person name="Haas B."/>
            <person name="Henn M.R."/>
            <person name="Nusbaum C."/>
            <person name="Birren B."/>
        </authorList>
    </citation>
    <scope>NUCLEOTIDE SEQUENCE [LARGE SCALE GENOMIC DNA]</scope>
</reference>
<dbReference type="EMBL" id="JH712454">
    <property type="protein sequence ID" value="EFO17316.1"/>
    <property type="molecule type" value="Genomic_DNA"/>
</dbReference>
<proteinExistence type="predicted"/>
<evidence type="ECO:0000313" key="1">
    <source>
        <dbReference type="EMBL" id="EFO17316.1"/>
    </source>
</evidence>
<sequence length="217" mass="23280">MQSDTFTLRRLNIVFKISTCSGYFVISLIYSCVRAHLAGFSSVGPISPYIGSIPALVNAKTYDQILQKIVGRATNYSNGFFWPPPPALVAEVLEKEILQSSGFDRLGLRGLNLDGTRLMGGLGLNGFGLGLNRITSIGFPENPSNLGFMGGIQVIQIPLSPSSSALQQCHAPCFVCSSQAHTSSCTELVGQPKFMFSTVQTSISPLNQCCCCIGMNK</sequence>
<dbReference type="OMA" id="CCCCIRM"/>
<organism evidence="1">
    <name type="scientific">Loa loa</name>
    <name type="common">Eye worm</name>
    <name type="synonym">Filaria loa</name>
    <dbReference type="NCBI Taxonomy" id="7209"/>
    <lineage>
        <taxon>Eukaryota</taxon>
        <taxon>Metazoa</taxon>
        <taxon>Ecdysozoa</taxon>
        <taxon>Nematoda</taxon>
        <taxon>Chromadorea</taxon>
        <taxon>Rhabditida</taxon>
        <taxon>Spirurina</taxon>
        <taxon>Spiruromorpha</taxon>
        <taxon>Filarioidea</taxon>
        <taxon>Onchocercidae</taxon>
        <taxon>Loa</taxon>
    </lineage>
</organism>
<gene>
    <name evidence="1" type="ORF">LOAG_11183</name>
</gene>
<dbReference type="RefSeq" id="XP_003146754.1">
    <property type="nucleotide sequence ID" value="XM_003146706.1"/>
</dbReference>
<dbReference type="CTD" id="9948636"/>
<accession>A0A1S0TND4</accession>
<dbReference type="GeneID" id="9948636"/>
<name>A0A1S0TND4_LOALO</name>
<protein>
    <submittedName>
        <fullName evidence="1">Uncharacterized protein</fullName>
    </submittedName>
</protein>
<dbReference type="InParanoid" id="A0A1S0TND4"/>
<dbReference type="KEGG" id="loa:LOAG_11183"/>
<dbReference type="AlphaFoldDB" id="A0A1S0TND4"/>